<feature type="domain" description="Putative restriction endonuclease" evidence="1">
    <location>
        <begin position="11"/>
        <end position="179"/>
    </location>
</feature>
<dbReference type="KEGG" id="dmm:dnm_082290"/>
<dbReference type="InterPro" id="IPR011335">
    <property type="entry name" value="Restrct_endonuc-II-like"/>
</dbReference>
<dbReference type="InterPro" id="IPR012296">
    <property type="entry name" value="Nuclease_put_TT1808"/>
</dbReference>
<dbReference type="EMBL" id="CP061800">
    <property type="protein sequence ID" value="QTA92153.1"/>
    <property type="molecule type" value="Genomic_DNA"/>
</dbReference>
<dbReference type="Pfam" id="PF05685">
    <property type="entry name" value="Uma2"/>
    <property type="match status" value="1"/>
</dbReference>
<dbReference type="Proteomes" id="UP000663722">
    <property type="component" value="Chromosome"/>
</dbReference>
<dbReference type="InterPro" id="IPR008538">
    <property type="entry name" value="Uma2"/>
</dbReference>
<dbReference type="RefSeq" id="WP_207679634.1">
    <property type="nucleotide sequence ID" value="NZ_CP061800.1"/>
</dbReference>
<evidence type="ECO:0000259" key="1">
    <source>
        <dbReference type="Pfam" id="PF05685"/>
    </source>
</evidence>
<reference evidence="2" key="1">
    <citation type="journal article" date="2021" name="Microb. Physiol.">
        <title>Proteogenomic Insights into the Physiology of Marine, Sulfate-Reducing, Filamentous Desulfonema limicola and Desulfonema magnum.</title>
        <authorList>
            <person name="Schnaars V."/>
            <person name="Wohlbrand L."/>
            <person name="Scheve S."/>
            <person name="Hinrichs C."/>
            <person name="Reinhardt R."/>
            <person name="Rabus R."/>
        </authorList>
    </citation>
    <scope>NUCLEOTIDE SEQUENCE</scope>
    <source>
        <strain evidence="2">4be13</strain>
    </source>
</reference>
<dbReference type="PANTHER" id="PTHR36558:SF1">
    <property type="entry name" value="RESTRICTION ENDONUCLEASE DOMAIN-CONTAINING PROTEIN-RELATED"/>
    <property type="match status" value="1"/>
</dbReference>
<dbReference type="AlphaFoldDB" id="A0A975BV22"/>
<proteinExistence type="predicted"/>
<dbReference type="CDD" id="cd06260">
    <property type="entry name" value="DUF820-like"/>
    <property type="match status" value="1"/>
</dbReference>
<dbReference type="PANTHER" id="PTHR36558">
    <property type="entry name" value="GLR1098 PROTEIN"/>
    <property type="match status" value="1"/>
</dbReference>
<protein>
    <submittedName>
        <fullName evidence="2">DUF820</fullName>
    </submittedName>
</protein>
<organism evidence="2 3">
    <name type="scientific">Desulfonema magnum</name>
    <dbReference type="NCBI Taxonomy" id="45655"/>
    <lineage>
        <taxon>Bacteria</taxon>
        <taxon>Pseudomonadati</taxon>
        <taxon>Thermodesulfobacteriota</taxon>
        <taxon>Desulfobacteria</taxon>
        <taxon>Desulfobacterales</taxon>
        <taxon>Desulfococcaceae</taxon>
        <taxon>Desulfonema</taxon>
    </lineage>
</organism>
<keyword evidence="3" id="KW-1185">Reference proteome</keyword>
<gene>
    <name evidence="2" type="ORF">dnm_082290</name>
</gene>
<name>A0A975BV22_9BACT</name>
<evidence type="ECO:0000313" key="2">
    <source>
        <dbReference type="EMBL" id="QTA92153.1"/>
    </source>
</evidence>
<evidence type="ECO:0000313" key="3">
    <source>
        <dbReference type="Proteomes" id="UP000663722"/>
    </source>
</evidence>
<sequence>MLQPEKKMISPEEYFKMEQTSEYKSEYYQGDIFAMSGASVNHNLIVSDVITALNTALRGSDCVVFPSDIKVQADELQHYTYPDISVVCGDIEFIADHDDIIVNPVVIVEVLSESTADYDRGSKFKAYRKISSLRNYILIDQYGYSVENFFKNKEDKWELEEFENLNEVVKIKSVGVELSLENIYYHVHF</sequence>
<dbReference type="Gene3D" id="3.90.1570.10">
    <property type="entry name" value="tt1808, chain A"/>
    <property type="match status" value="1"/>
</dbReference>
<dbReference type="SUPFAM" id="SSF52980">
    <property type="entry name" value="Restriction endonuclease-like"/>
    <property type="match status" value="1"/>
</dbReference>
<accession>A0A975BV22</accession>